<protein>
    <submittedName>
        <fullName evidence="1">Uncharacterized protein</fullName>
    </submittedName>
</protein>
<dbReference type="EMBL" id="BGPR01060817">
    <property type="protein sequence ID" value="GBO36593.1"/>
    <property type="molecule type" value="Genomic_DNA"/>
</dbReference>
<accession>A0A4Y2WG56</accession>
<evidence type="ECO:0000313" key="1">
    <source>
        <dbReference type="EMBL" id="GBO36593.1"/>
    </source>
</evidence>
<sequence>MKRSRNFVSNLSLIPNTRQTHFLFDLFVPKGSLRTFVNQSIYLNQHSRLLFHDENTVFNVSSDQRLRILQEANPLDGLPSDCLVDVQPDESVVQKEESL</sequence>
<keyword evidence="2" id="KW-1185">Reference proteome</keyword>
<organism evidence="1 2">
    <name type="scientific">Araneus ventricosus</name>
    <name type="common">Orbweaver spider</name>
    <name type="synonym">Epeira ventricosa</name>
    <dbReference type="NCBI Taxonomy" id="182803"/>
    <lineage>
        <taxon>Eukaryota</taxon>
        <taxon>Metazoa</taxon>
        <taxon>Ecdysozoa</taxon>
        <taxon>Arthropoda</taxon>
        <taxon>Chelicerata</taxon>
        <taxon>Arachnida</taxon>
        <taxon>Araneae</taxon>
        <taxon>Araneomorphae</taxon>
        <taxon>Entelegynae</taxon>
        <taxon>Araneoidea</taxon>
        <taxon>Araneidae</taxon>
        <taxon>Araneus</taxon>
    </lineage>
</organism>
<evidence type="ECO:0000313" key="2">
    <source>
        <dbReference type="Proteomes" id="UP000499080"/>
    </source>
</evidence>
<reference evidence="1 2" key="1">
    <citation type="journal article" date="2019" name="Sci. Rep.">
        <title>Orb-weaving spider Araneus ventricosus genome elucidates the spidroin gene catalogue.</title>
        <authorList>
            <person name="Kono N."/>
            <person name="Nakamura H."/>
            <person name="Ohtoshi R."/>
            <person name="Moran D.A.P."/>
            <person name="Shinohara A."/>
            <person name="Yoshida Y."/>
            <person name="Fujiwara M."/>
            <person name="Mori M."/>
            <person name="Tomita M."/>
            <person name="Arakawa K."/>
        </authorList>
    </citation>
    <scope>NUCLEOTIDE SEQUENCE [LARGE SCALE GENOMIC DNA]</scope>
</reference>
<dbReference type="AlphaFoldDB" id="A0A4Y2WG56"/>
<name>A0A4Y2WG56_ARAVE</name>
<comment type="caution">
    <text evidence="1">The sequence shown here is derived from an EMBL/GenBank/DDBJ whole genome shotgun (WGS) entry which is preliminary data.</text>
</comment>
<dbReference type="Proteomes" id="UP000499080">
    <property type="component" value="Unassembled WGS sequence"/>
</dbReference>
<proteinExistence type="predicted"/>
<gene>
    <name evidence="1" type="ORF">AVEN_216602_1</name>
</gene>